<dbReference type="SUPFAM" id="SSF81406">
    <property type="entry name" value="Mitochondrial cytochrome c oxidase subunit IV"/>
    <property type="match status" value="1"/>
</dbReference>
<dbReference type="Pfam" id="PF02936">
    <property type="entry name" value="COX4"/>
    <property type="match status" value="1"/>
</dbReference>
<dbReference type="Gene3D" id="1.10.442.10">
    <property type="entry name" value="Cytochrome c oxidase subunit IV"/>
    <property type="match status" value="1"/>
</dbReference>
<accession>A0A7S0GAC3</accession>
<dbReference type="EMBL" id="HBEL01017019">
    <property type="protein sequence ID" value="CAD8411994.1"/>
    <property type="molecule type" value="Transcribed_RNA"/>
</dbReference>
<dbReference type="GO" id="GO:0045277">
    <property type="term" value="C:respiratory chain complex IV"/>
    <property type="evidence" value="ECO:0007669"/>
    <property type="project" value="InterPro"/>
</dbReference>
<evidence type="ECO:0000313" key="4">
    <source>
        <dbReference type="EMBL" id="CAD8411994.1"/>
    </source>
</evidence>
<dbReference type="InterPro" id="IPR004203">
    <property type="entry name" value="Cyt_c_oxidase_su4_fam"/>
</dbReference>
<reference evidence="4" key="1">
    <citation type="submission" date="2021-01" db="EMBL/GenBank/DDBJ databases">
        <authorList>
            <person name="Corre E."/>
            <person name="Pelletier E."/>
            <person name="Niang G."/>
            <person name="Scheremetjew M."/>
            <person name="Finn R."/>
            <person name="Kale V."/>
            <person name="Holt S."/>
            <person name="Cochrane G."/>
            <person name="Meng A."/>
            <person name="Brown T."/>
            <person name="Cohen L."/>
        </authorList>
    </citation>
    <scope>NUCLEOTIDE SEQUENCE</scope>
    <source>
        <strain evidence="4">CCAP1064/1</strain>
    </source>
</reference>
<name>A0A7S0GAC3_9STRA</name>
<evidence type="ECO:0000256" key="1">
    <source>
        <dbReference type="ARBA" id="ARBA00004173"/>
    </source>
</evidence>
<keyword evidence="3" id="KW-0472">Membrane</keyword>
<dbReference type="AlphaFoldDB" id="A0A7S0GAC3"/>
<comment type="subcellular location">
    <subcellularLocation>
        <location evidence="1">Mitochondrion</location>
    </subcellularLocation>
</comment>
<feature type="transmembrane region" description="Helical" evidence="3">
    <location>
        <begin position="45"/>
        <end position="64"/>
    </location>
</feature>
<dbReference type="GO" id="GO:0005739">
    <property type="term" value="C:mitochondrion"/>
    <property type="evidence" value="ECO:0007669"/>
    <property type="project" value="UniProtKB-SubCell"/>
</dbReference>
<gene>
    <name evidence="4" type="ORF">PINE0816_LOCUS8119</name>
</gene>
<keyword evidence="2" id="KW-0496">Mitochondrion</keyword>
<keyword evidence="3" id="KW-0812">Transmembrane</keyword>
<keyword evidence="3" id="KW-1133">Transmembrane helix</keyword>
<evidence type="ECO:0000256" key="3">
    <source>
        <dbReference type="SAM" id="Phobius"/>
    </source>
</evidence>
<organism evidence="4">
    <name type="scientific">Proboscia inermis</name>
    <dbReference type="NCBI Taxonomy" id="420281"/>
    <lineage>
        <taxon>Eukaryota</taxon>
        <taxon>Sar</taxon>
        <taxon>Stramenopiles</taxon>
        <taxon>Ochrophyta</taxon>
        <taxon>Bacillariophyta</taxon>
        <taxon>Coscinodiscophyceae</taxon>
        <taxon>Rhizosoleniophycidae</taxon>
        <taxon>Rhizosoleniales</taxon>
        <taxon>Rhizosoleniaceae</taxon>
        <taxon>Proboscia</taxon>
    </lineage>
</organism>
<protein>
    <submittedName>
        <fullName evidence="4">Uncharacterized protein</fullName>
    </submittedName>
</protein>
<dbReference type="InterPro" id="IPR036639">
    <property type="entry name" value="Cyt_c_oxidase_su4_sf"/>
</dbReference>
<evidence type="ECO:0000256" key="2">
    <source>
        <dbReference type="ARBA" id="ARBA00023128"/>
    </source>
</evidence>
<sequence length="107" mass="12117">MVKIVYNPPHSGNAMASPMRPIYGLRVGAENRMTMMLSRLPQGPVIIGAVTAMMGLCFIPVYLLKVPLPHTMTPEYMAATRAYMRYHNMNPIFGISSKKQREEDRFN</sequence>
<proteinExistence type="predicted"/>
<dbReference type="GO" id="GO:0006123">
    <property type="term" value="P:mitochondrial electron transport, cytochrome c to oxygen"/>
    <property type="evidence" value="ECO:0007669"/>
    <property type="project" value="InterPro"/>
</dbReference>